<feature type="compositionally biased region" description="Acidic residues" evidence="15">
    <location>
        <begin position="333"/>
        <end position="349"/>
    </location>
</feature>
<sequence>MDATNKEGQITAAKPIKSNTYTYGYDDYSAMTGTAWDPLRSADWDMQAPTLTCIGRIKNDISSMIRDPAPGIFISPDPMNLTIIHALITGPSDTPYEGGFFYFTVRCPPDYPIRSPRCRLMTTGNNTVRFNPNLYANGKVCLSILGTWTGPAWSPAQCLLSVLISIQSLMSENPYHNEPGYEKVHQNAQIGSLKSNLEFKERQDGHSKAYNEIIQHETIRVAVCEMLENPNSCPEQLRQHMIERFLKSYCHYVRICSTNLDKDGRPMQDPFNDQRGRFQYASILKRLEQLKSKIEIESSNQRSDDSPANARIREIMNSTSALYSNIPSTQNESLDDIFNEDEDTNMEYS</sequence>
<dbReference type="SUPFAM" id="SSF54495">
    <property type="entry name" value="UBC-like"/>
    <property type="match status" value="1"/>
</dbReference>
<protein>
    <recommendedName>
        <fullName evidence="11">Ubiquitin-conjugating enzyme E2 Z</fullName>
        <ecNumber evidence="3">2.3.2.23</ecNumber>
    </recommendedName>
    <alternativeName>
        <fullName evidence="12">E2 ubiquitin-conjugating enzyme Z</fullName>
    </alternativeName>
    <alternativeName>
        <fullName evidence="14">Ubiquitin carrier protein Z</fullName>
    </alternativeName>
    <alternativeName>
        <fullName evidence="13">Ubiquitin-protein ligase Z</fullName>
    </alternativeName>
</protein>
<keyword evidence="6" id="KW-0053">Apoptosis</keyword>
<proteinExistence type="predicted"/>
<keyword evidence="9" id="KW-0067">ATP-binding</keyword>
<dbReference type="InterPro" id="IPR016135">
    <property type="entry name" value="UBQ-conjugating_enzyme/RWD"/>
</dbReference>
<evidence type="ECO:0000256" key="12">
    <source>
        <dbReference type="ARBA" id="ARBA00041798"/>
    </source>
</evidence>
<dbReference type="Proteomes" id="UP000663828">
    <property type="component" value="Unassembled WGS sequence"/>
</dbReference>
<evidence type="ECO:0000313" key="18">
    <source>
        <dbReference type="Proteomes" id="UP000663828"/>
    </source>
</evidence>
<name>A0A816CTC6_ADIRI</name>
<dbReference type="PANTHER" id="PTHR46116">
    <property type="entry name" value="(E3-INDEPENDENT) E2 UBIQUITIN-CONJUGATING ENZYME"/>
    <property type="match status" value="1"/>
</dbReference>
<evidence type="ECO:0000256" key="14">
    <source>
        <dbReference type="ARBA" id="ARBA00042401"/>
    </source>
</evidence>
<evidence type="ECO:0000256" key="13">
    <source>
        <dbReference type="ARBA" id="ARBA00042316"/>
    </source>
</evidence>
<evidence type="ECO:0000256" key="10">
    <source>
        <dbReference type="ARBA" id="ARBA00023242"/>
    </source>
</evidence>
<feature type="domain" description="UBC core" evidence="16">
    <location>
        <begin position="52"/>
        <end position="223"/>
    </location>
</feature>
<evidence type="ECO:0000256" key="11">
    <source>
        <dbReference type="ARBA" id="ARBA00039894"/>
    </source>
</evidence>
<dbReference type="GO" id="GO:0005737">
    <property type="term" value="C:cytoplasm"/>
    <property type="evidence" value="ECO:0007669"/>
    <property type="project" value="UniProtKB-SubCell"/>
</dbReference>
<keyword evidence="4" id="KW-0963">Cytoplasm</keyword>
<evidence type="ECO:0000256" key="7">
    <source>
        <dbReference type="ARBA" id="ARBA00022741"/>
    </source>
</evidence>
<dbReference type="PANTHER" id="PTHR46116:SF26">
    <property type="entry name" value="UBIQUITIN-CONJUGATING ENZYME E2 Z"/>
    <property type="match status" value="1"/>
</dbReference>
<evidence type="ECO:0000259" key="16">
    <source>
        <dbReference type="PROSITE" id="PS50127"/>
    </source>
</evidence>
<dbReference type="Pfam" id="PF00179">
    <property type="entry name" value="UQ_con"/>
    <property type="match status" value="1"/>
</dbReference>
<accession>A0A816CTC6</accession>
<evidence type="ECO:0000256" key="8">
    <source>
        <dbReference type="ARBA" id="ARBA00022786"/>
    </source>
</evidence>
<keyword evidence="8" id="KW-0833">Ubl conjugation pathway</keyword>
<dbReference type="CDD" id="cd23809">
    <property type="entry name" value="UBCc_UBE2Z"/>
    <property type="match status" value="1"/>
</dbReference>
<evidence type="ECO:0000256" key="4">
    <source>
        <dbReference type="ARBA" id="ARBA00022490"/>
    </source>
</evidence>
<evidence type="ECO:0000313" key="17">
    <source>
        <dbReference type="EMBL" id="CAF1625179.1"/>
    </source>
</evidence>
<organism evidence="17 18">
    <name type="scientific">Adineta ricciae</name>
    <name type="common">Rotifer</name>
    <dbReference type="NCBI Taxonomy" id="249248"/>
    <lineage>
        <taxon>Eukaryota</taxon>
        <taxon>Metazoa</taxon>
        <taxon>Spiralia</taxon>
        <taxon>Gnathifera</taxon>
        <taxon>Rotifera</taxon>
        <taxon>Eurotatoria</taxon>
        <taxon>Bdelloidea</taxon>
        <taxon>Adinetida</taxon>
        <taxon>Adinetidae</taxon>
        <taxon>Adineta</taxon>
    </lineage>
</organism>
<reference evidence="17" key="1">
    <citation type="submission" date="2021-02" db="EMBL/GenBank/DDBJ databases">
        <authorList>
            <person name="Nowell W R."/>
        </authorList>
    </citation>
    <scope>NUCLEOTIDE SEQUENCE</scope>
</reference>
<dbReference type="FunFam" id="3.10.110.10:FF:000263">
    <property type="entry name" value="Ubiquitin-conjugating enzyme E2Z"/>
    <property type="match status" value="1"/>
</dbReference>
<evidence type="ECO:0000256" key="5">
    <source>
        <dbReference type="ARBA" id="ARBA00022679"/>
    </source>
</evidence>
<keyword evidence="18" id="KW-1185">Reference proteome</keyword>
<dbReference type="SMART" id="SM00212">
    <property type="entry name" value="UBCc"/>
    <property type="match status" value="1"/>
</dbReference>
<dbReference type="AlphaFoldDB" id="A0A816CTC6"/>
<keyword evidence="7" id="KW-0547">Nucleotide-binding</keyword>
<evidence type="ECO:0000256" key="3">
    <source>
        <dbReference type="ARBA" id="ARBA00012486"/>
    </source>
</evidence>
<dbReference type="PROSITE" id="PS50127">
    <property type="entry name" value="UBC_2"/>
    <property type="match status" value="1"/>
</dbReference>
<evidence type="ECO:0000256" key="9">
    <source>
        <dbReference type="ARBA" id="ARBA00022840"/>
    </source>
</evidence>
<feature type="region of interest" description="Disordered" evidence="15">
    <location>
        <begin position="324"/>
        <end position="349"/>
    </location>
</feature>
<evidence type="ECO:0000256" key="6">
    <source>
        <dbReference type="ARBA" id="ARBA00022703"/>
    </source>
</evidence>
<dbReference type="GO" id="GO:0043066">
    <property type="term" value="P:negative regulation of apoptotic process"/>
    <property type="evidence" value="ECO:0007669"/>
    <property type="project" value="TreeGrafter"/>
</dbReference>
<dbReference type="GO" id="GO:0005524">
    <property type="term" value="F:ATP binding"/>
    <property type="evidence" value="ECO:0007669"/>
    <property type="project" value="UniProtKB-KW"/>
</dbReference>
<dbReference type="Gene3D" id="3.10.110.10">
    <property type="entry name" value="Ubiquitin Conjugating Enzyme"/>
    <property type="match status" value="1"/>
</dbReference>
<dbReference type="EC" id="2.3.2.23" evidence="3"/>
<dbReference type="InterPro" id="IPR000608">
    <property type="entry name" value="UBC"/>
</dbReference>
<dbReference type="GO" id="GO:0004869">
    <property type="term" value="F:cysteine-type endopeptidase inhibitor activity"/>
    <property type="evidence" value="ECO:0007669"/>
    <property type="project" value="TreeGrafter"/>
</dbReference>
<evidence type="ECO:0000256" key="1">
    <source>
        <dbReference type="ARBA" id="ARBA00004123"/>
    </source>
</evidence>
<comment type="caution">
    <text evidence="17">The sequence shown here is derived from an EMBL/GenBank/DDBJ whole genome shotgun (WGS) entry which is preliminary data.</text>
</comment>
<evidence type="ECO:0000256" key="2">
    <source>
        <dbReference type="ARBA" id="ARBA00004496"/>
    </source>
</evidence>
<dbReference type="GO" id="GO:0006915">
    <property type="term" value="P:apoptotic process"/>
    <property type="evidence" value="ECO:0007669"/>
    <property type="project" value="UniProtKB-KW"/>
</dbReference>
<dbReference type="GO" id="GO:0005634">
    <property type="term" value="C:nucleus"/>
    <property type="evidence" value="ECO:0007669"/>
    <property type="project" value="UniProtKB-SubCell"/>
</dbReference>
<keyword evidence="10" id="KW-0539">Nucleus</keyword>
<comment type="subcellular location">
    <subcellularLocation>
        <location evidence="2">Cytoplasm</location>
    </subcellularLocation>
    <subcellularLocation>
        <location evidence="1">Nucleus</location>
    </subcellularLocation>
</comment>
<keyword evidence="5" id="KW-0808">Transferase</keyword>
<dbReference type="EMBL" id="CAJNOR010007904">
    <property type="protein sequence ID" value="CAF1625179.1"/>
    <property type="molecule type" value="Genomic_DNA"/>
</dbReference>
<dbReference type="GO" id="GO:0061631">
    <property type="term" value="F:ubiquitin conjugating enzyme activity"/>
    <property type="evidence" value="ECO:0007669"/>
    <property type="project" value="UniProtKB-EC"/>
</dbReference>
<gene>
    <name evidence="17" type="ORF">XAT740_LOCUS50807</name>
</gene>
<evidence type="ECO:0000256" key="15">
    <source>
        <dbReference type="SAM" id="MobiDB-lite"/>
    </source>
</evidence>